<dbReference type="AlphaFoldDB" id="A0A2H1V1T4"/>
<accession>A0A2H1V1T4</accession>
<organism evidence="1">
    <name type="scientific">Spodoptera frugiperda</name>
    <name type="common">Fall armyworm</name>
    <dbReference type="NCBI Taxonomy" id="7108"/>
    <lineage>
        <taxon>Eukaryota</taxon>
        <taxon>Metazoa</taxon>
        <taxon>Ecdysozoa</taxon>
        <taxon>Arthropoda</taxon>
        <taxon>Hexapoda</taxon>
        <taxon>Insecta</taxon>
        <taxon>Pterygota</taxon>
        <taxon>Neoptera</taxon>
        <taxon>Endopterygota</taxon>
        <taxon>Lepidoptera</taxon>
        <taxon>Glossata</taxon>
        <taxon>Ditrysia</taxon>
        <taxon>Noctuoidea</taxon>
        <taxon>Noctuidae</taxon>
        <taxon>Amphipyrinae</taxon>
        <taxon>Spodoptera</taxon>
    </lineage>
</organism>
<sequence>MRVIHSTHPVYCLLWIYATDACYEYRIQKNLAASDKLVKRVLAGSVNSQRSTVSICISFVYTESISIFYVALSSLRRYDPAILTIWQRAEHIITINYSHLEKEVIKR</sequence>
<proteinExistence type="predicted"/>
<gene>
    <name evidence="1" type="ORF">SFRICE_029521</name>
</gene>
<reference evidence="1" key="1">
    <citation type="submission" date="2016-07" db="EMBL/GenBank/DDBJ databases">
        <authorList>
            <person name="Bretaudeau A."/>
        </authorList>
    </citation>
    <scope>NUCLEOTIDE SEQUENCE</scope>
    <source>
        <strain evidence="1">Rice</strain>
        <tissue evidence="1">Whole body</tissue>
    </source>
</reference>
<evidence type="ECO:0000313" key="1">
    <source>
        <dbReference type="EMBL" id="SOQ34791.1"/>
    </source>
</evidence>
<protein>
    <submittedName>
        <fullName evidence="1">SFRICE_029521</fullName>
    </submittedName>
</protein>
<name>A0A2H1V1T4_SPOFR</name>
<dbReference type="EMBL" id="ODYU01000293">
    <property type="protein sequence ID" value="SOQ34791.1"/>
    <property type="molecule type" value="Genomic_DNA"/>
</dbReference>